<keyword evidence="1" id="KW-1133">Transmembrane helix</keyword>
<feature type="transmembrane region" description="Helical" evidence="1">
    <location>
        <begin position="151"/>
        <end position="175"/>
    </location>
</feature>
<keyword evidence="1" id="KW-0472">Membrane</keyword>
<evidence type="ECO:0008006" key="4">
    <source>
        <dbReference type="Google" id="ProtNLM"/>
    </source>
</evidence>
<protein>
    <recommendedName>
        <fullName evidence="4">Glycerophosphoryl diester phosphodiesterase membrane domain-containing protein</fullName>
    </recommendedName>
</protein>
<dbReference type="OrthoDB" id="7447036at2"/>
<keyword evidence="3" id="KW-1185">Reference proteome</keyword>
<dbReference type="RefSeq" id="WP_141133901.1">
    <property type="nucleotide sequence ID" value="NZ_FZPA01000001.1"/>
</dbReference>
<name>A0A239EBE6_9SPHN</name>
<evidence type="ECO:0000313" key="3">
    <source>
        <dbReference type="Proteomes" id="UP000198339"/>
    </source>
</evidence>
<feature type="transmembrane region" description="Helical" evidence="1">
    <location>
        <begin position="62"/>
        <end position="81"/>
    </location>
</feature>
<evidence type="ECO:0000313" key="2">
    <source>
        <dbReference type="EMBL" id="SNS41244.1"/>
    </source>
</evidence>
<evidence type="ECO:0000256" key="1">
    <source>
        <dbReference type="SAM" id="Phobius"/>
    </source>
</evidence>
<accession>A0A239EBE6</accession>
<reference evidence="2 3" key="1">
    <citation type="submission" date="2017-06" db="EMBL/GenBank/DDBJ databases">
        <authorList>
            <person name="Kim H.J."/>
            <person name="Triplett B.A."/>
        </authorList>
    </citation>
    <scope>NUCLEOTIDE SEQUENCE [LARGE SCALE GENOMIC DNA]</scope>
    <source>
        <strain evidence="2 3">DS15</strain>
    </source>
</reference>
<sequence length="286" mass="29438">MNRISISQAWSYTTSFFNGQGVNHAIVLIGVGILVPLILQLLLGGGATMFDPASMAEGGGAAAIAAMGAGGFLLSLVNYLLQTGSYFASWRIGLTGGGEPVGTAIGYGLIAALPVFLLTVVIVLVLGIIGFLVFGSAIMSMASGQRPSDSALAGLGLALFLLVPLFLLFLAWVAARFCCTGPAMADQRSYNVLSALGTSWRMTAASQWKILAYFILLGIAMFVVFMILGMIVGVSAFAGGLQSTGSMFSLIVGAIIISIPLAYLQVGVPAGIYRALGGTSTSEVFA</sequence>
<organism evidence="2 3">
    <name type="scientific">Sphingopyxis indica</name>
    <dbReference type="NCBI Taxonomy" id="436663"/>
    <lineage>
        <taxon>Bacteria</taxon>
        <taxon>Pseudomonadati</taxon>
        <taxon>Pseudomonadota</taxon>
        <taxon>Alphaproteobacteria</taxon>
        <taxon>Sphingomonadales</taxon>
        <taxon>Sphingomonadaceae</taxon>
        <taxon>Sphingopyxis</taxon>
    </lineage>
</organism>
<dbReference type="AlphaFoldDB" id="A0A239EBE6"/>
<feature type="transmembrane region" description="Helical" evidence="1">
    <location>
        <begin position="210"/>
        <end position="238"/>
    </location>
</feature>
<gene>
    <name evidence="2" type="ORF">SAMN06295955_101666</name>
</gene>
<proteinExistence type="predicted"/>
<dbReference type="EMBL" id="FZPA01000001">
    <property type="protein sequence ID" value="SNS41244.1"/>
    <property type="molecule type" value="Genomic_DNA"/>
</dbReference>
<keyword evidence="1" id="KW-0812">Transmembrane</keyword>
<feature type="transmembrane region" description="Helical" evidence="1">
    <location>
        <begin position="115"/>
        <end position="139"/>
    </location>
</feature>
<feature type="transmembrane region" description="Helical" evidence="1">
    <location>
        <begin position="244"/>
        <end position="264"/>
    </location>
</feature>
<feature type="transmembrane region" description="Helical" evidence="1">
    <location>
        <begin position="21"/>
        <end position="42"/>
    </location>
</feature>
<dbReference type="Proteomes" id="UP000198339">
    <property type="component" value="Unassembled WGS sequence"/>
</dbReference>